<keyword evidence="8" id="KW-0464">Manganese</keyword>
<evidence type="ECO:0000259" key="12">
    <source>
        <dbReference type="Pfam" id="PF01931"/>
    </source>
</evidence>
<keyword evidence="7" id="KW-0546">Nucleotide metabolism</keyword>
<dbReference type="Gene3D" id="3.90.950.10">
    <property type="match status" value="1"/>
</dbReference>
<dbReference type="EMBL" id="CVRB01000004">
    <property type="protein sequence ID" value="CRK84445.1"/>
    <property type="molecule type" value="Genomic_DNA"/>
</dbReference>
<comment type="cofactor">
    <cofactor evidence="1">
        <name>Mn(2+)</name>
        <dbReference type="ChEBI" id="CHEBI:29035"/>
    </cofactor>
</comment>
<gene>
    <name evidence="13" type="ORF">BN000_04458</name>
</gene>
<evidence type="ECO:0000256" key="6">
    <source>
        <dbReference type="ARBA" id="ARBA00022842"/>
    </source>
</evidence>
<proteinExistence type="predicted"/>
<dbReference type="GO" id="GO:0046872">
    <property type="term" value="F:metal ion binding"/>
    <property type="evidence" value="ECO:0007669"/>
    <property type="project" value="UniProtKB-KW"/>
</dbReference>
<sequence>MPPLHIDEGVISTMKILIGSKNPAKVTAVKQAIQNEEAEFISLDIPSEVSDQPFSDEETIKGAINRAVGALNLGNGDIGIGLEGGVQETSHGLLICNWGALATEGKAPIIAGGARFLLPDEIAIRLRAGEELGPVMDDYAKKKNVRKHEGAVGIFTNGFVNRIDMFTHVVKLLVGQYVYKSNK</sequence>
<reference evidence="14" key="1">
    <citation type="submission" date="2015-05" db="EMBL/GenBank/DDBJ databases">
        <authorList>
            <person name="Urmite Genomes"/>
        </authorList>
    </citation>
    <scope>NUCLEOTIDE SEQUENCE [LARGE SCALE GENOMIC DNA]</scope>
    <source>
        <strain evidence="14">LF1</strain>
    </source>
</reference>
<keyword evidence="14" id="KW-1185">Reference proteome</keyword>
<evidence type="ECO:0000256" key="10">
    <source>
        <dbReference type="ARBA" id="ARBA00048174"/>
    </source>
</evidence>
<comment type="catalytic activity">
    <reaction evidence="11">
        <text>XTP + H2O = XDP + phosphate + H(+)</text>
        <dbReference type="Rhea" id="RHEA:28406"/>
        <dbReference type="ChEBI" id="CHEBI:15377"/>
        <dbReference type="ChEBI" id="CHEBI:15378"/>
        <dbReference type="ChEBI" id="CHEBI:43474"/>
        <dbReference type="ChEBI" id="CHEBI:59884"/>
        <dbReference type="ChEBI" id="CHEBI:61314"/>
        <dbReference type="EC" id="3.6.1.73"/>
    </reaction>
</comment>
<comment type="catalytic activity">
    <reaction evidence="10">
        <text>ITP + H2O = IDP + phosphate + H(+)</text>
        <dbReference type="Rhea" id="RHEA:28330"/>
        <dbReference type="ChEBI" id="CHEBI:15377"/>
        <dbReference type="ChEBI" id="CHEBI:15378"/>
        <dbReference type="ChEBI" id="CHEBI:43474"/>
        <dbReference type="ChEBI" id="CHEBI:58280"/>
        <dbReference type="ChEBI" id="CHEBI:61402"/>
        <dbReference type="EC" id="3.6.1.73"/>
    </reaction>
</comment>
<evidence type="ECO:0000256" key="4">
    <source>
        <dbReference type="ARBA" id="ARBA00022741"/>
    </source>
</evidence>
<evidence type="ECO:0000256" key="7">
    <source>
        <dbReference type="ARBA" id="ARBA00023080"/>
    </source>
</evidence>
<feature type="domain" description="Non-canonical purine NTP phosphatase/PRRC1" evidence="12">
    <location>
        <begin position="19"/>
        <end position="171"/>
    </location>
</feature>
<evidence type="ECO:0000256" key="2">
    <source>
        <dbReference type="ARBA" id="ARBA00001946"/>
    </source>
</evidence>
<dbReference type="PANTHER" id="PTHR34699:SF2">
    <property type="entry name" value="NON-CANONICAL PURINE NTP PHOSPHATASE_PRRC1 DOMAIN-CONTAINING PROTEIN"/>
    <property type="match status" value="1"/>
</dbReference>
<dbReference type="Proteomes" id="UP000199087">
    <property type="component" value="Unassembled WGS sequence"/>
</dbReference>
<keyword evidence="3" id="KW-0479">Metal-binding</keyword>
<protein>
    <recommendedName>
        <fullName evidence="9">inosine/xanthosine triphosphatase</fullName>
        <ecNumber evidence="9">3.6.1.73</ecNumber>
    </recommendedName>
</protein>
<dbReference type="STRING" id="1499688.BN000_04458"/>
<dbReference type="InterPro" id="IPR026533">
    <property type="entry name" value="NTPase/PRRC1"/>
</dbReference>
<keyword evidence="5" id="KW-0378">Hydrolase</keyword>
<evidence type="ECO:0000313" key="14">
    <source>
        <dbReference type="Proteomes" id="UP000199087"/>
    </source>
</evidence>
<evidence type="ECO:0000256" key="1">
    <source>
        <dbReference type="ARBA" id="ARBA00001936"/>
    </source>
</evidence>
<keyword evidence="6" id="KW-0460">Magnesium</keyword>
<dbReference type="GO" id="GO:0103023">
    <property type="term" value="F:ITPase activity"/>
    <property type="evidence" value="ECO:0007669"/>
    <property type="project" value="UniProtKB-EC"/>
</dbReference>
<evidence type="ECO:0000313" key="13">
    <source>
        <dbReference type="EMBL" id="CRK84445.1"/>
    </source>
</evidence>
<dbReference type="SUPFAM" id="SSF52972">
    <property type="entry name" value="ITPase-like"/>
    <property type="match status" value="1"/>
</dbReference>
<evidence type="ECO:0000256" key="8">
    <source>
        <dbReference type="ARBA" id="ARBA00023211"/>
    </source>
</evidence>
<dbReference type="InterPro" id="IPR050299">
    <property type="entry name" value="YjjX_NTPase"/>
</dbReference>
<comment type="cofactor">
    <cofactor evidence="2">
        <name>Mg(2+)</name>
        <dbReference type="ChEBI" id="CHEBI:18420"/>
    </cofactor>
</comment>
<dbReference type="AlphaFoldDB" id="A0A0U1P2G4"/>
<organism evidence="13 14">
    <name type="scientific">Neobacillus massiliamazoniensis</name>
    <dbReference type="NCBI Taxonomy" id="1499688"/>
    <lineage>
        <taxon>Bacteria</taxon>
        <taxon>Bacillati</taxon>
        <taxon>Bacillota</taxon>
        <taxon>Bacilli</taxon>
        <taxon>Bacillales</taxon>
        <taxon>Bacillaceae</taxon>
        <taxon>Neobacillus</taxon>
    </lineage>
</organism>
<dbReference type="InterPro" id="IPR029001">
    <property type="entry name" value="ITPase-like_fam"/>
</dbReference>
<dbReference type="Pfam" id="PF01931">
    <property type="entry name" value="NTPase_I-T"/>
    <property type="match status" value="1"/>
</dbReference>
<dbReference type="NCBIfam" id="NF002850">
    <property type="entry name" value="PRK03114.1"/>
    <property type="match status" value="1"/>
</dbReference>
<keyword evidence="4" id="KW-0547">Nucleotide-binding</keyword>
<evidence type="ECO:0000256" key="5">
    <source>
        <dbReference type="ARBA" id="ARBA00022801"/>
    </source>
</evidence>
<dbReference type="EC" id="3.6.1.73" evidence="9"/>
<evidence type="ECO:0000256" key="3">
    <source>
        <dbReference type="ARBA" id="ARBA00022723"/>
    </source>
</evidence>
<dbReference type="GO" id="GO:0000166">
    <property type="term" value="F:nucleotide binding"/>
    <property type="evidence" value="ECO:0007669"/>
    <property type="project" value="UniProtKB-KW"/>
</dbReference>
<evidence type="ECO:0000256" key="9">
    <source>
        <dbReference type="ARBA" id="ARBA00038901"/>
    </source>
</evidence>
<evidence type="ECO:0000256" key="11">
    <source>
        <dbReference type="ARBA" id="ARBA00048781"/>
    </source>
</evidence>
<dbReference type="PANTHER" id="PTHR34699">
    <property type="match status" value="1"/>
</dbReference>
<name>A0A0U1P2G4_9BACI</name>
<dbReference type="GO" id="GO:0009117">
    <property type="term" value="P:nucleotide metabolic process"/>
    <property type="evidence" value="ECO:0007669"/>
    <property type="project" value="UniProtKB-KW"/>
</dbReference>
<accession>A0A0U1P2G4</accession>